<dbReference type="InterPro" id="IPR028082">
    <property type="entry name" value="Peripla_BP_I"/>
</dbReference>
<dbReference type="InterPro" id="IPR000843">
    <property type="entry name" value="HTH_LacI"/>
</dbReference>
<dbReference type="Proteomes" id="UP000435036">
    <property type="component" value="Unassembled WGS sequence"/>
</dbReference>
<sequence>MSKKVSMKDIATELGVSVALVSYVLNGKFTNRINVETAEKIRKLAKQHNYRPNQIAKSLKSSKTYTIGLIIADISNLFYSSIAHFIEEEANKQGYNVVFGSAYEDPERFASILDVFIAKQVDGLILAVPEGGEKYLERVKEVSLPFVVLDREFAELDRSMIVNIDNYGASKVVVEHFQQQGFTKTAAIALKTNLKHLQARKEGFMETSSQALGLREPLFYEVLEKDLEQEIERIILHAVQVEKVDSLYFFTNRIAMAGLAVLARFDIAVPEQVAVVCFDEADAYKIFKREITYVQQPLKEMSQMAVQKILNPEIRKLKKIFQTKLIVKESTNQIIDNEKL</sequence>
<evidence type="ECO:0000256" key="1">
    <source>
        <dbReference type="ARBA" id="ARBA00023015"/>
    </source>
</evidence>
<evidence type="ECO:0000313" key="6">
    <source>
        <dbReference type="Proteomes" id="UP000435036"/>
    </source>
</evidence>
<dbReference type="Gene3D" id="1.10.260.40">
    <property type="entry name" value="lambda repressor-like DNA-binding domains"/>
    <property type="match status" value="1"/>
</dbReference>
<keyword evidence="2" id="KW-0238">DNA-binding</keyword>
<dbReference type="GO" id="GO:0000976">
    <property type="term" value="F:transcription cis-regulatory region binding"/>
    <property type="evidence" value="ECO:0007669"/>
    <property type="project" value="TreeGrafter"/>
</dbReference>
<dbReference type="InterPro" id="IPR001761">
    <property type="entry name" value="Peripla_BP/Lac1_sug-bd_dom"/>
</dbReference>
<dbReference type="CDD" id="cd01392">
    <property type="entry name" value="HTH_LacI"/>
    <property type="match status" value="1"/>
</dbReference>
<dbReference type="Pfam" id="PF00356">
    <property type="entry name" value="LacI"/>
    <property type="match status" value="1"/>
</dbReference>
<accession>A0A6N8L2R4</accession>
<dbReference type="PANTHER" id="PTHR30146">
    <property type="entry name" value="LACI-RELATED TRANSCRIPTIONAL REPRESSOR"/>
    <property type="match status" value="1"/>
</dbReference>
<dbReference type="PROSITE" id="PS50932">
    <property type="entry name" value="HTH_LACI_2"/>
    <property type="match status" value="1"/>
</dbReference>
<comment type="caution">
    <text evidence="5">The sequence shown here is derived from an EMBL/GenBank/DDBJ whole genome shotgun (WGS) entry which is preliminary data.</text>
</comment>
<keyword evidence="1" id="KW-0805">Transcription regulation</keyword>
<protein>
    <submittedName>
        <fullName evidence="5">Substrate-binding domain-containing protein</fullName>
    </submittedName>
</protein>
<reference evidence="5 6" key="1">
    <citation type="submission" date="2019-12" db="EMBL/GenBank/DDBJ databases">
        <authorList>
            <person name="Dong K."/>
        </authorList>
    </citation>
    <scope>NUCLEOTIDE SEQUENCE [LARGE SCALE GENOMIC DNA]</scope>
    <source>
        <strain evidence="5 6">JCM 31225</strain>
    </source>
</reference>
<dbReference type="PANTHER" id="PTHR30146:SF109">
    <property type="entry name" value="HTH-TYPE TRANSCRIPTIONAL REGULATOR GALS"/>
    <property type="match status" value="1"/>
</dbReference>
<dbReference type="SUPFAM" id="SSF47413">
    <property type="entry name" value="lambda repressor-like DNA-binding domains"/>
    <property type="match status" value="1"/>
</dbReference>
<gene>
    <name evidence="5" type="ORF">GQF63_18580</name>
</gene>
<keyword evidence="3" id="KW-0804">Transcription</keyword>
<proteinExistence type="predicted"/>
<name>A0A6N8L2R4_9SPHI</name>
<dbReference type="SUPFAM" id="SSF53822">
    <property type="entry name" value="Periplasmic binding protein-like I"/>
    <property type="match status" value="1"/>
</dbReference>
<evidence type="ECO:0000313" key="5">
    <source>
        <dbReference type="EMBL" id="MVZ64035.1"/>
    </source>
</evidence>
<evidence type="ECO:0000256" key="2">
    <source>
        <dbReference type="ARBA" id="ARBA00023125"/>
    </source>
</evidence>
<organism evidence="5 6">
    <name type="scientific">Sphingobacterium humi</name>
    <dbReference type="NCBI Taxonomy" id="1796905"/>
    <lineage>
        <taxon>Bacteria</taxon>
        <taxon>Pseudomonadati</taxon>
        <taxon>Bacteroidota</taxon>
        <taxon>Sphingobacteriia</taxon>
        <taxon>Sphingobacteriales</taxon>
        <taxon>Sphingobacteriaceae</taxon>
        <taxon>Sphingobacterium</taxon>
    </lineage>
</organism>
<evidence type="ECO:0000259" key="4">
    <source>
        <dbReference type="PROSITE" id="PS50932"/>
    </source>
</evidence>
<feature type="domain" description="HTH lacI-type" evidence="4">
    <location>
        <begin position="5"/>
        <end position="61"/>
    </location>
</feature>
<dbReference type="Pfam" id="PF00532">
    <property type="entry name" value="Peripla_BP_1"/>
    <property type="match status" value="1"/>
</dbReference>
<dbReference type="SMART" id="SM00354">
    <property type="entry name" value="HTH_LACI"/>
    <property type="match status" value="1"/>
</dbReference>
<dbReference type="AlphaFoldDB" id="A0A6N8L2R4"/>
<dbReference type="InterPro" id="IPR010982">
    <property type="entry name" value="Lambda_DNA-bd_dom_sf"/>
</dbReference>
<keyword evidence="6" id="KW-1185">Reference proteome</keyword>
<evidence type="ECO:0000256" key="3">
    <source>
        <dbReference type="ARBA" id="ARBA00023163"/>
    </source>
</evidence>
<dbReference type="EMBL" id="WSQA01000019">
    <property type="protein sequence ID" value="MVZ64035.1"/>
    <property type="molecule type" value="Genomic_DNA"/>
</dbReference>
<dbReference type="GO" id="GO:0003700">
    <property type="term" value="F:DNA-binding transcription factor activity"/>
    <property type="evidence" value="ECO:0007669"/>
    <property type="project" value="TreeGrafter"/>
</dbReference>
<dbReference type="Gene3D" id="3.40.50.2300">
    <property type="match status" value="2"/>
</dbReference>